<dbReference type="InterPro" id="IPR044855">
    <property type="entry name" value="CoA-Trfase_III_dom3_sf"/>
</dbReference>
<protein>
    <submittedName>
        <fullName evidence="3">Uncharacterized protein</fullName>
    </submittedName>
</protein>
<evidence type="ECO:0000313" key="4">
    <source>
        <dbReference type="Proteomes" id="UP000245591"/>
    </source>
</evidence>
<dbReference type="InterPro" id="IPR023606">
    <property type="entry name" value="CoA-Trfase_III_dom_1_sf"/>
</dbReference>
<dbReference type="AlphaFoldDB" id="A0A2U1J9L2"/>
<keyword evidence="4" id="KW-1185">Reference proteome</keyword>
<dbReference type="InterPro" id="IPR050483">
    <property type="entry name" value="CoA-transferase_III_domain"/>
</dbReference>
<dbReference type="SUPFAM" id="SSF89796">
    <property type="entry name" value="CoA-transferase family III (CaiB/BaiF)"/>
    <property type="match status" value="1"/>
</dbReference>
<proteinExistence type="inferred from homology"/>
<gene>
    <name evidence="3" type="ORF">BB558_002093</name>
</gene>
<comment type="caution">
    <text evidence="3">The sequence shown here is derived from an EMBL/GenBank/DDBJ whole genome shotgun (WGS) entry which is preliminary data.</text>
</comment>
<dbReference type="PANTHER" id="PTHR48207:SF3">
    <property type="entry name" value="SUCCINATE--HYDROXYMETHYLGLUTARATE COA-TRANSFERASE"/>
    <property type="match status" value="1"/>
</dbReference>
<dbReference type="Proteomes" id="UP000245591">
    <property type="component" value="Unassembled WGS sequence"/>
</dbReference>
<dbReference type="PANTHER" id="PTHR48207">
    <property type="entry name" value="SUCCINATE--HYDROXYMETHYLGLUTARATE COA-TRANSFERASE"/>
    <property type="match status" value="1"/>
</dbReference>
<dbReference type="EMBL" id="MBFU01000131">
    <property type="protein sequence ID" value="PWA01802.1"/>
    <property type="molecule type" value="Genomic_DNA"/>
</dbReference>
<name>A0A2U1J9L2_SMIAN</name>
<evidence type="ECO:0000256" key="2">
    <source>
        <dbReference type="ARBA" id="ARBA00022679"/>
    </source>
</evidence>
<sequence length="429" mass="47724">MHSFSKLVPSLRFSSKSSSIYHLKSIQVVNFSASASRHKAESSTTGPLSGIRILDMSRVLGIPKNFVFNIDILKNIAEVIKIEHPKMGDDTRAWGPPYAPYKVDITKSENPKNKIQPHRYKGESAYYLCVNRNKKSVTINIKEKKGQEIIKELAKNCDVFIENYVPGKLAEMGLGYEDLKKVNDKLIYASVTGYDITTGLYAHGSIIASLLKRLGSNKGQHLDISLMNSQLSTLANIGSGYLIGGLEASRWGAEHISVVPYRNFKTKTDPICIGCGNDKQFKILVKSLGLEWMASDPRFISNTSRIHHRELVDETIQDRLSLMTRDEILKIMDNKGVPVTPINNMAQTFSHPQVIAKKLVKEIDHPAVGNIKIVGPAVGYSETPLKVFNPPPMLGQHTKEVLGSILGYTEENMDTLSSEGIISTFDYKF</sequence>
<evidence type="ECO:0000313" key="3">
    <source>
        <dbReference type="EMBL" id="PWA01802.1"/>
    </source>
</evidence>
<keyword evidence="2" id="KW-0808">Transferase</keyword>
<dbReference type="GO" id="GO:0047369">
    <property type="term" value="F:succinate-hydroxymethylglutarate CoA-transferase activity"/>
    <property type="evidence" value="ECO:0007669"/>
    <property type="project" value="TreeGrafter"/>
</dbReference>
<evidence type="ECO:0000256" key="1">
    <source>
        <dbReference type="ARBA" id="ARBA00008383"/>
    </source>
</evidence>
<organism evidence="3 4">
    <name type="scientific">Smittium angustum</name>
    <dbReference type="NCBI Taxonomy" id="133377"/>
    <lineage>
        <taxon>Eukaryota</taxon>
        <taxon>Fungi</taxon>
        <taxon>Fungi incertae sedis</taxon>
        <taxon>Zoopagomycota</taxon>
        <taxon>Kickxellomycotina</taxon>
        <taxon>Harpellomycetes</taxon>
        <taxon>Harpellales</taxon>
        <taxon>Legeriomycetaceae</taxon>
        <taxon>Smittium</taxon>
    </lineage>
</organism>
<dbReference type="Gene3D" id="3.40.50.10540">
    <property type="entry name" value="Crotonobetainyl-coa:carnitine coa-transferase, domain 1"/>
    <property type="match status" value="2"/>
</dbReference>
<dbReference type="Pfam" id="PF02515">
    <property type="entry name" value="CoA_transf_3"/>
    <property type="match status" value="2"/>
</dbReference>
<reference evidence="3 4" key="1">
    <citation type="journal article" date="2018" name="MBio">
        <title>Comparative Genomics Reveals the Core Gene Toolbox for the Fungus-Insect Symbiosis.</title>
        <authorList>
            <person name="Wang Y."/>
            <person name="Stata M."/>
            <person name="Wang W."/>
            <person name="Stajich J.E."/>
            <person name="White M.M."/>
            <person name="Moncalvo J.M."/>
        </authorList>
    </citation>
    <scope>NUCLEOTIDE SEQUENCE [LARGE SCALE GENOMIC DNA]</scope>
    <source>
        <strain evidence="3 4">AUS-126-30</strain>
    </source>
</reference>
<dbReference type="InterPro" id="IPR003673">
    <property type="entry name" value="CoA-Trfase_fam_III"/>
</dbReference>
<accession>A0A2U1J9L2</accession>
<dbReference type="Gene3D" id="3.30.1540.10">
    <property type="entry name" value="formyl-coa transferase, domain 3"/>
    <property type="match status" value="1"/>
</dbReference>
<dbReference type="GO" id="GO:0005739">
    <property type="term" value="C:mitochondrion"/>
    <property type="evidence" value="ECO:0007669"/>
    <property type="project" value="TreeGrafter"/>
</dbReference>
<comment type="similarity">
    <text evidence="1">Belongs to the CoA-transferase III family.</text>
</comment>